<dbReference type="SUPFAM" id="SSF52540">
    <property type="entry name" value="P-loop containing nucleoside triphosphate hydrolases"/>
    <property type="match status" value="1"/>
</dbReference>
<dbReference type="GO" id="GO:0005524">
    <property type="term" value="F:ATP binding"/>
    <property type="evidence" value="ECO:0007669"/>
    <property type="project" value="UniProtKB-KW"/>
</dbReference>
<dbReference type="GO" id="GO:0005739">
    <property type="term" value="C:mitochondrion"/>
    <property type="evidence" value="ECO:0007669"/>
    <property type="project" value="TreeGrafter"/>
</dbReference>
<dbReference type="PANTHER" id="PTHR12169">
    <property type="entry name" value="ATPASE N2B"/>
    <property type="match status" value="1"/>
</dbReference>
<reference evidence="5" key="1">
    <citation type="submission" date="2018-06" db="EMBL/GenBank/DDBJ databases">
        <authorList>
            <person name="Guldener U."/>
        </authorList>
    </citation>
    <scope>NUCLEOTIDE SEQUENCE [LARGE SCALE GENOMIC DNA]</scope>
    <source>
        <strain evidence="5">UTAD17</strain>
    </source>
</reference>
<keyword evidence="2" id="KW-0547">Nucleotide-binding</keyword>
<gene>
    <name evidence="4" type="ORF">SCODWIG_01700</name>
</gene>
<dbReference type="GO" id="GO:0016887">
    <property type="term" value="F:ATP hydrolysis activity"/>
    <property type="evidence" value="ECO:0007669"/>
    <property type="project" value="InterPro"/>
</dbReference>
<accession>A0A376B5V3</accession>
<dbReference type="VEuPathDB" id="FungiDB:SCODWIG_01700"/>
<dbReference type="InterPro" id="IPR005654">
    <property type="entry name" value="ATPase_AFG1-like"/>
</dbReference>
<keyword evidence="3" id="KW-0067">ATP-binding</keyword>
<sequence length="528" mass="60580">MTVLINGNSLFTANTIFRVHSNFNILSKRFSTRFVSTLPTENEVKSTLSDQSQINSAVTPSKHISLAPEPPLKRYNRLVKLGKLKNDPHQRAIIGSLGHLYDDLLKYNPPKLKMPNAVDQLPSFWTKILHPFKYKSINQDGPPLVYDDSVPKGIYLYGDVGCGKTMLMDLFYETIPERLSKKRMHFHQFMQYVHRRRHEIIVEQNLNELGEAKSHTFDPIPFLCYELASESRILCFDEFQVTDVADAMILRRLISELLSVKYGVVLFATSNREPKDLYINGIQRELFIPCIKLLEQRTVVTLLNSPTDYRKIRKPISSVYYVPPPGMKYESIECKANRDSHVKLWYTYFSQSEHPVIATSVDVSVWGRKLHVPKCTPPHVAQFTFKELCEGMLAAGDYLKLASQFRAFIITDIPFLSVYVRDEVRRFITFLDALYDSNGKLATTSAAKFTDLFVEPEAILNDFELKPDYKAKTIDDTDLENDVLVKKHGFSKEIASKAGIFALDEEKFAFARALSRLSQMSTTEWVEK</sequence>
<evidence type="ECO:0000256" key="1">
    <source>
        <dbReference type="ARBA" id="ARBA00010322"/>
    </source>
</evidence>
<proteinExistence type="inferred from homology"/>
<dbReference type="InterPro" id="IPR027417">
    <property type="entry name" value="P-loop_NTPase"/>
</dbReference>
<dbReference type="Proteomes" id="UP000262825">
    <property type="component" value="Unassembled WGS sequence"/>
</dbReference>
<evidence type="ECO:0000256" key="2">
    <source>
        <dbReference type="ARBA" id="ARBA00022741"/>
    </source>
</evidence>
<evidence type="ECO:0000313" key="4">
    <source>
        <dbReference type="EMBL" id="SSD59939.1"/>
    </source>
</evidence>
<dbReference type="EMBL" id="UFAJ01000235">
    <property type="protein sequence ID" value="SSD59939.1"/>
    <property type="molecule type" value="Genomic_DNA"/>
</dbReference>
<dbReference type="PANTHER" id="PTHR12169:SF6">
    <property type="entry name" value="AFG1-LIKE ATPASE"/>
    <property type="match status" value="1"/>
</dbReference>
<keyword evidence="5" id="KW-1185">Reference proteome</keyword>
<dbReference type="NCBIfam" id="NF040713">
    <property type="entry name" value="ZapE"/>
    <property type="match status" value="1"/>
</dbReference>
<evidence type="ECO:0000313" key="5">
    <source>
        <dbReference type="Proteomes" id="UP000262825"/>
    </source>
</evidence>
<evidence type="ECO:0000256" key="3">
    <source>
        <dbReference type="ARBA" id="ARBA00022840"/>
    </source>
</evidence>
<dbReference type="Pfam" id="PF03969">
    <property type="entry name" value="AFG1_ATPase"/>
    <property type="match status" value="1"/>
</dbReference>
<protein>
    <submittedName>
        <fullName evidence="4">Related to Protein AFG1</fullName>
    </submittedName>
</protein>
<name>A0A376B5V3_9ASCO</name>
<dbReference type="AlphaFoldDB" id="A0A376B5V3"/>
<comment type="similarity">
    <text evidence="1">Belongs to the AFG1 ATPase family.</text>
</comment>
<dbReference type="Gene3D" id="3.40.50.300">
    <property type="entry name" value="P-loop containing nucleotide triphosphate hydrolases"/>
    <property type="match status" value="1"/>
</dbReference>
<organism evidence="4 5">
    <name type="scientific">Saccharomycodes ludwigii</name>
    <dbReference type="NCBI Taxonomy" id="36035"/>
    <lineage>
        <taxon>Eukaryota</taxon>
        <taxon>Fungi</taxon>
        <taxon>Dikarya</taxon>
        <taxon>Ascomycota</taxon>
        <taxon>Saccharomycotina</taxon>
        <taxon>Saccharomycetes</taxon>
        <taxon>Saccharomycodales</taxon>
        <taxon>Saccharomycodaceae</taxon>
        <taxon>Saccharomycodes</taxon>
    </lineage>
</organism>
<dbReference type="GO" id="GO:0006515">
    <property type="term" value="P:protein quality control for misfolded or incompletely synthesized proteins"/>
    <property type="evidence" value="ECO:0007669"/>
    <property type="project" value="TreeGrafter"/>
</dbReference>